<accession>A0ACA9NHV9</accession>
<reference evidence="1" key="1">
    <citation type="submission" date="2021-06" db="EMBL/GenBank/DDBJ databases">
        <authorList>
            <person name="Kallberg Y."/>
            <person name="Tangrot J."/>
            <person name="Rosling A."/>
        </authorList>
    </citation>
    <scope>NUCLEOTIDE SEQUENCE</scope>
    <source>
        <strain evidence="1">CL356</strain>
    </source>
</reference>
<organism evidence="1 2">
    <name type="scientific">Acaulospora colombiana</name>
    <dbReference type="NCBI Taxonomy" id="27376"/>
    <lineage>
        <taxon>Eukaryota</taxon>
        <taxon>Fungi</taxon>
        <taxon>Fungi incertae sedis</taxon>
        <taxon>Mucoromycota</taxon>
        <taxon>Glomeromycotina</taxon>
        <taxon>Glomeromycetes</taxon>
        <taxon>Diversisporales</taxon>
        <taxon>Acaulosporaceae</taxon>
        <taxon>Acaulospora</taxon>
    </lineage>
</organism>
<feature type="non-terminal residue" evidence="1">
    <location>
        <position position="116"/>
    </location>
</feature>
<comment type="caution">
    <text evidence="1">The sequence shown here is derived from an EMBL/GenBank/DDBJ whole genome shotgun (WGS) entry which is preliminary data.</text>
</comment>
<name>A0ACA9NHV9_9GLOM</name>
<proteinExistence type="predicted"/>
<gene>
    <name evidence="1" type="ORF">ACOLOM_LOCUS8149</name>
</gene>
<dbReference type="EMBL" id="CAJVPT010020378">
    <property type="protein sequence ID" value="CAG8647735.1"/>
    <property type="molecule type" value="Genomic_DNA"/>
</dbReference>
<evidence type="ECO:0000313" key="1">
    <source>
        <dbReference type="EMBL" id="CAG8647735.1"/>
    </source>
</evidence>
<sequence length="116" mass="13310">MDLLVKSFEDLIKSADEALYEAKRQGRNRTFIWKGAALLTSGNINLSLDNYERSLEDIKKALEIEPSNLSALMMCGNAYFKKENHNESLIYYKRANEIETDNEDILLALGKTLYEL</sequence>
<dbReference type="Proteomes" id="UP000789525">
    <property type="component" value="Unassembled WGS sequence"/>
</dbReference>
<evidence type="ECO:0000313" key="2">
    <source>
        <dbReference type="Proteomes" id="UP000789525"/>
    </source>
</evidence>
<protein>
    <submittedName>
        <fullName evidence="1">14860_t:CDS:1</fullName>
    </submittedName>
</protein>
<keyword evidence="2" id="KW-1185">Reference proteome</keyword>